<protein>
    <submittedName>
        <fullName evidence="1">Uncharacterized protein</fullName>
    </submittedName>
</protein>
<organism evidence="1 2">
    <name type="scientific">Puccinia triticina</name>
    <dbReference type="NCBI Taxonomy" id="208348"/>
    <lineage>
        <taxon>Eukaryota</taxon>
        <taxon>Fungi</taxon>
        <taxon>Dikarya</taxon>
        <taxon>Basidiomycota</taxon>
        <taxon>Pucciniomycotina</taxon>
        <taxon>Pucciniomycetes</taxon>
        <taxon>Pucciniales</taxon>
        <taxon>Pucciniaceae</taxon>
        <taxon>Puccinia</taxon>
    </lineage>
</organism>
<dbReference type="GeneID" id="77802204"/>
<dbReference type="EMBL" id="CP110431">
    <property type="protein sequence ID" value="WAQ89713.1"/>
    <property type="molecule type" value="Genomic_DNA"/>
</dbReference>
<evidence type="ECO:0000313" key="1">
    <source>
        <dbReference type="EMBL" id="WAQ89713.1"/>
    </source>
</evidence>
<gene>
    <name evidence="1" type="ORF">PtA15_11A404</name>
</gene>
<reference evidence="1" key="1">
    <citation type="submission" date="2022-10" db="EMBL/GenBank/DDBJ databases">
        <title>Puccinia triticina Genome sequencing and assembly.</title>
        <authorList>
            <person name="Li C."/>
        </authorList>
    </citation>
    <scope>NUCLEOTIDE SEQUENCE</scope>
    <source>
        <strain evidence="1">Pt15</strain>
    </source>
</reference>
<name>A0ABY7CZF5_9BASI</name>
<evidence type="ECO:0000313" key="2">
    <source>
        <dbReference type="Proteomes" id="UP001164743"/>
    </source>
</evidence>
<dbReference type="PROSITE" id="PS51257">
    <property type="entry name" value="PROKAR_LIPOPROTEIN"/>
    <property type="match status" value="1"/>
</dbReference>
<sequence>MTGSRTPPKGINLGQLEDEPAEGPVGVAWTVIAACRTVRGLRLVRSRMDRTNISRSFRSISAPDAWRKLSFWIPLGSNPEHLTPLNDSWPAIGYRELGTRAPSRQSLLAALQSIEGQAGSQNTPGDHIEF</sequence>
<keyword evidence="2" id="KW-1185">Reference proteome</keyword>
<proteinExistence type="predicted"/>
<dbReference type="Proteomes" id="UP001164743">
    <property type="component" value="Chromosome 11A"/>
</dbReference>
<accession>A0ABY7CZF5</accession>
<dbReference type="RefSeq" id="XP_053025268.1">
    <property type="nucleotide sequence ID" value="XM_053161309.1"/>
</dbReference>